<organism evidence="2 3">
    <name type="scientific">Micractinium conductrix</name>
    <dbReference type="NCBI Taxonomy" id="554055"/>
    <lineage>
        <taxon>Eukaryota</taxon>
        <taxon>Viridiplantae</taxon>
        <taxon>Chlorophyta</taxon>
        <taxon>core chlorophytes</taxon>
        <taxon>Trebouxiophyceae</taxon>
        <taxon>Chlorellales</taxon>
        <taxon>Chlorellaceae</taxon>
        <taxon>Chlorella clade</taxon>
        <taxon>Micractinium</taxon>
    </lineage>
</organism>
<name>A0A2P6VG50_9CHLO</name>
<feature type="compositionally biased region" description="Low complexity" evidence="1">
    <location>
        <begin position="665"/>
        <end position="683"/>
    </location>
</feature>
<evidence type="ECO:0000313" key="2">
    <source>
        <dbReference type="EMBL" id="PSC73051.1"/>
    </source>
</evidence>
<comment type="caution">
    <text evidence="2">The sequence shown here is derived from an EMBL/GenBank/DDBJ whole genome shotgun (WGS) entry which is preliminary data.</text>
</comment>
<reference evidence="2 3" key="1">
    <citation type="journal article" date="2018" name="Plant J.">
        <title>Genome sequences of Chlorella sorokiniana UTEX 1602 and Micractinium conductrix SAG 241.80: implications to maltose excretion by a green alga.</title>
        <authorList>
            <person name="Arriola M.B."/>
            <person name="Velmurugan N."/>
            <person name="Zhang Y."/>
            <person name="Plunkett M.H."/>
            <person name="Hondzo H."/>
            <person name="Barney B.M."/>
        </authorList>
    </citation>
    <scope>NUCLEOTIDE SEQUENCE [LARGE SCALE GENOMIC DNA]</scope>
    <source>
        <strain evidence="2 3">SAG 241.80</strain>
    </source>
</reference>
<accession>A0A2P6VG50</accession>
<dbReference type="OrthoDB" id="10686444at2759"/>
<protein>
    <submittedName>
        <fullName evidence="2">Uncharacterized protein</fullName>
    </submittedName>
</protein>
<feature type="region of interest" description="Disordered" evidence="1">
    <location>
        <begin position="334"/>
        <end position="372"/>
    </location>
</feature>
<proteinExistence type="predicted"/>
<evidence type="ECO:0000313" key="3">
    <source>
        <dbReference type="Proteomes" id="UP000239649"/>
    </source>
</evidence>
<gene>
    <name evidence="2" type="ORF">C2E20_3694</name>
</gene>
<feature type="region of interest" description="Disordered" evidence="1">
    <location>
        <begin position="785"/>
        <end position="809"/>
    </location>
</feature>
<evidence type="ECO:0000256" key="1">
    <source>
        <dbReference type="SAM" id="MobiDB-lite"/>
    </source>
</evidence>
<feature type="region of interest" description="Disordered" evidence="1">
    <location>
        <begin position="825"/>
        <end position="844"/>
    </location>
</feature>
<keyword evidence="3" id="KW-1185">Reference proteome</keyword>
<dbReference type="EMBL" id="LHPF02000008">
    <property type="protein sequence ID" value="PSC73051.1"/>
    <property type="molecule type" value="Genomic_DNA"/>
</dbReference>
<dbReference type="Proteomes" id="UP000239649">
    <property type="component" value="Unassembled WGS sequence"/>
</dbReference>
<feature type="compositionally biased region" description="Gly residues" evidence="1">
    <location>
        <begin position="335"/>
        <end position="349"/>
    </location>
</feature>
<feature type="region of interest" description="Disordered" evidence="1">
    <location>
        <begin position="958"/>
        <end position="990"/>
    </location>
</feature>
<feature type="region of interest" description="Disordered" evidence="1">
    <location>
        <begin position="662"/>
        <end position="683"/>
    </location>
</feature>
<sequence>MALPAHPQLAACMLAAQAGAVGSSLEVLQCWEQLVGGSGGGATASAAAAVARLLQPAPGPAVLAALAASSGHPAALGIALEQLVARGVVPATELLAALPPDSLAGAVRDLHAAATAPTLDTRTTAAAQHAFTSLIKLLVTSGGSGGSRAQQATDRALQHLRHAWTGGGSDGGDSDSCSSAVLLSAVVSAVDGEVFPRQRATRWLATELGHVLRSGGTCPPAGPQQHKAAAGGSGSDGAALWAASMAAFAVALPADAIYEAVREAAWEGSLAAARSAALLAAMLALRPRTAAAHRARLQGWAWQQAAEALAQHATGALRCLLLLQRELLLAVPPADGGGAGDSGGGGSSGDSGPPPQPWYPLARRGGAGGAPPDAQQRYGAWFIDVLLEPSAQQHLQWLLHQLLIPLIPEGSVDWLEAQADALEVLLGCQRNAHGWGLAPLPAAAERGAGEYVALARQRIRAEREAAAAAAAAQAHGQPAVAAAAAAAQQAPAPGAPLTSLHKGRLLMEGLLQEYQDNEGHLQRSTLAQMQAKAANVFTKAELHNMLVPALTAPTADGAAAAERSALMEYLFDEFGRRGDTVVRAYFRPETVRLYRRLCLQAQLEGASLEQLAARAPQLLLASLEGSAGSGFSGSSGSVSGHQLLDRLGRLVGEQLHLWEREQQRAARQQGQQAQHASHGGSVAAAAGPEQLADVLLRMFGAAYAAWNEQPGAASAAEGPSLLAAAAHVLSIAHGQPLLHAPLLRRLRQQLLVDESGGALGEGAIPEAQRAAAALLAVVAGALQLPADQQPPPAQRRWARGSGEPQPADRDAADLQPLFVWQPQEGAGADTATGGGGSSRGASIKTQPAAVPGPVWLQQVLHDLPLGPLAVAADVAAQCLACCTHFCSYALLPEGGAGEQQTLLLRWRRPAGAPASAEGYQGDFAASLVYPAWPAAPRLSQCLHLRRQAADWLLGSGGGSGGGSLSSRAAKRQRRSEWQGGGGSSTAAADEQAGHALVEAAGKLPLAAFLRLEAAAASSGGGGGDLLPAGAADAAFRLCCTLFLPSGAGDSSAPTPAEEMAAADREAAALRGLVQPLPSTAACGGGGSATASTPRLDEDALVVPDSDEEEAAAAAAAAGVAAGTGLATAVLDGLAVAVAEVLLGSSNSSSSSGSSGGSTGSRQTVAHAPSALVVCQRACAHMLRLLAGEQHGGGAGGTESLLAALLAALVGQCRRQLPMLAAHAGDALQAGQAALWHADEQAATEAGQHLAALARGLLMELLPARFAMLAAQRARLAAMAAAVERGVGEGAVGGRGGASAAAALRQQLEAALRMGA</sequence>